<evidence type="ECO:0000313" key="3">
    <source>
        <dbReference type="Proteomes" id="UP000185934"/>
    </source>
</evidence>
<dbReference type="OrthoDB" id="9967091at2"/>
<evidence type="ECO:0000313" key="2">
    <source>
        <dbReference type="EMBL" id="APV44422.1"/>
    </source>
</evidence>
<keyword evidence="1" id="KW-0812">Transmembrane</keyword>
<feature type="transmembrane region" description="Helical" evidence="1">
    <location>
        <begin position="20"/>
        <end position="41"/>
    </location>
</feature>
<proteinExistence type="predicted"/>
<dbReference type="EMBL" id="CP018258">
    <property type="protein sequence ID" value="APV44422.1"/>
    <property type="molecule type" value="Genomic_DNA"/>
</dbReference>
<dbReference type="STRING" id="1839801.Dform_01087"/>
<protein>
    <submittedName>
        <fullName evidence="2">Uncharacterized protein</fullName>
    </submittedName>
</protein>
<evidence type="ECO:0000256" key="1">
    <source>
        <dbReference type="SAM" id="Phobius"/>
    </source>
</evidence>
<keyword evidence="1" id="KW-0472">Membrane</keyword>
<reference evidence="3" key="1">
    <citation type="submission" date="2016-11" db="EMBL/GenBank/DDBJ databases">
        <title>Dehalogenimonas formicexedens sp. nov., a chlorinated alkane respiring bacterium isolated from contaminated groundwater.</title>
        <authorList>
            <person name="Key T.A."/>
            <person name="Bowman K.S."/>
            <person name="Lee I."/>
            <person name="Chun J."/>
            <person name="Albuquerque L."/>
            <person name="da Costa M.S."/>
            <person name="Rainey F.A."/>
            <person name="Moe W.M."/>
        </authorList>
    </citation>
    <scope>NUCLEOTIDE SEQUENCE [LARGE SCALE GENOMIC DNA]</scope>
    <source>
        <strain evidence="3">NSZ-14</strain>
    </source>
</reference>
<organism evidence="2 3">
    <name type="scientific">Dehalogenimonas formicexedens</name>
    <dbReference type="NCBI Taxonomy" id="1839801"/>
    <lineage>
        <taxon>Bacteria</taxon>
        <taxon>Bacillati</taxon>
        <taxon>Chloroflexota</taxon>
        <taxon>Dehalococcoidia</taxon>
        <taxon>Dehalococcoidales</taxon>
        <taxon>Dehalococcoidaceae</taxon>
        <taxon>Dehalogenimonas</taxon>
    </lineage>
</organism>
<dbReference type="AlphaFoldDB" id="A0A1P8F7R5"/>
<keyword evidence="1" id="KW-1133">Transmembrane helix</keyword>
<dbReference type="KEGG" id="dfo:Dform_01087"/>
<dbReference type="RefSeq" id="WP_076004106.1">
    <property type="nucleotide sequence ID" value="NZ_CP018258.1"/>
</dbReference>
<keyword evidence="3" id="KW-1185">Reference proteome</keyword>
<sequence>MNWNPYLLSNIYLGDYVYAHYFSMTVVLTAMFLTVISVYMLMRSGSGYTVEDTQAHANIYGGVIYEGHGGMTVFLWTFFVFMIIWSIVYFFQHAAEFNIWFAY</sequence>
<name>A0A1P8F7R5_9CHLR</name>
<accession>A0A1P8F7R5</accession>
<feature type="transmembrane region" description="Helical" evidence="1">
    <location>
        <begin position="73"/>
        <end position="91"/>
    </location>
</feature>
<gene>
    <name evidence="2" type="ORF">Dform_01087</name>
</gene>
<dbReference type="Proteomes" id="UP000185934">
    <property type="component" value="Chromosome"/>
</dbReference>